<dbReference type="AlphaFoldDB" id="A0A8J8K9D6"/>
<gene>
    <name evidence="1" type="ORF">HNQ03_002587</name>
</gene>
<name>A0A8J8K9D6_9FLAO</name>
<dbReference type="EMBL" id="JABSNO010000022">
    <property type="protein sequence ID" value="NRS93496.1"/>
    <property type="molecule type" value="Genomic_DNA"/>
</dbReference>
<accession>A0A8J8K9D6</accession>
<sequence>MDNLQTTGNIAFTAFPVTNLSFITSCSAINEIINFKVDNDPVQTCIGIFTGNLDNTYITIDCGTPQFAIFGGGFTAAAGTYTSGFTVAFYNIPNGISANTPGNNFILQISNFGPVGGYIDFTLNGTFENGTRTITATGHVLRDY</sequence>
<evidence type="ECO:0000313" key="1">
    <source>
        <dbReference type="EMBL" id="NRS93496.1"/>
    </source>
</evidence>
<proteinExistence type="predicted"/>
<dbReference type="Proteomes" id="UP000610746">
    <property type="component" value="Unassembled WGS sequence"/>
</dbReference>
<evidence type="ECO:0000313" key="2">
    <source>
        <dbReference type="Proteomes" id="UP000610746"/>
    </source>
</evidence>
<protein>
    <submittedName>
        <fullName evidence="1">Uncharacterized protein</fullName>
    </submittedName>
</protein>
<dbReference type="RefSeq" id="WP_173780055.1">
    <property type="nucleotide sequence ID" value="NZ_JABSNO010000022.1"/>
</dbReference>
<organism evidence="1 2">
    <name type="scientific">Frigoriflavimonas asaccharolytica</name>
    <dbReference type="NCBI Taxonomy" id="2735899"/>
    <lineage>
        <taxon>Bacteria</taxon>
        <taxon>Pseudomonadati</taxon>
        <taxon>Bacteroidota</taxon>
        <taxon>Flavobacteriia</taxon>
        <taxon>Flavobacteriales</taxon>
        <taxon>Weeksellaceae</taxon>
        <taxon>Frigoriflavimonas</taxon>
    </lineage>
</organism>
<keyword evidence="2" id="KW-1185">Reference proteome</keyword>
<comment type="caution">
    <text evidence="1">The sequence shown here is derived from an EMBL/GenBank/DDBJ whole genome shotgun (WGS) entry which is preliminary data.</text>
</comment>
<reference evidence="1" key="1">
    <citation type="submission" date="2020-05" db="EMBL/GenBank/DDBJ databases">
        <title>Genomic Encyclopedia of Type Strains, Phase IV (KMG-V): Genome sequencing to study the core and pangenomes of soil and plant-associated prokaryotes.</title>
        <authorList>
            <person name="Whitman W."/>
        </authorList>
    </citation>
    <scope>NUCLEOTIDE SEQUENCE</scope>
    <source>
        <strain evidence="1">16F</strain>
    </source>
</reference>